<evidence type="ECO:0000313" key="3">
    <source>
        <dbReference type="Proteomes" id="UP000324974"/>
    </source>
</evidence>
<sequence>MERKQQEREILGEIENPKDRARLKNLLPEFDDSDIYDIWLGVVVNGIQPNLDGIDLVIPPELYADRVRATRKAARKAARRESREGSKRLRIQELAEREEERRKAEQEEERRKAVAAAWWAKFSAESQEFLRLRTQIRCGDMVFSRPYWFLRLPEDDAEVNIWRNLTQWDYVGWLAYADTLAEKDADTAKRIRGEFTPKLIERLKLRTTV</sequence>
<dbReference type="AlphaFoldDB" id="A0A5C1AFM1"/>
<evidence type="ECO:0000256" key="1">
    <source>
        <dbReference type="SAM" id="Coils"/>
    </source>
</evidence>
<reference evidence="3" key="1">
    <citation type="submission" date="2019-08" db="EMBL/GenBank/DDBJ databases">
        <title>Limnoglobus roseus gen. nov., sp. nov., a novel freshwater planctomycete with a giant genome from the family Gemmataceae.</title>
        <authorList>
            <person name="Kulichevskaya I.S."/>
            <person name="Naumoff D.G."/>
            <person name="Miroshnikov K."/>
            <person name="Ivanova A."/>
            <person name="Philippov D.A."/>
            <person name="Hakobyan A."/>
            <person name="Rijpstra I.C."/>
            <person name="Sinninghe Damste J.S."/>
            <person name="Liesack W."/>
            <person name="Dedysh S.N."/>
        </authorList>
    </citation>
    <scope>NUCLEOTIDE SEQUENCE [LARGE SCALE GENOMIC DNA]</scope>
    <source>
        <strain evidence="3">PX52</strain>
    </source>
</reference>
<dbReference type="Proteomes" id="UP000324974">
    <property type="component" value="Chromosome"/>
</dbReference>
<protein>
    <submittedName>
        <fullName evidence="2">Uncharacterized protein</fullName>
    </submittedName>
</protein>
<evidence type="ECO:0000313" key="2">
    <source>
        <dbReference type="EMBL" id="QEL16532.1"/>
    </source>
</evidence>
<feature type="coiled-coil region" evidence="1">
    <location>
        <begin position="87"/>
        <end position="117"/>
    </location>
</feature>
<organism evidence="2 3">
    <name type="scientific">Limnoglobus roseus</name>
    <dbReference type="NCBI Taxonomy" id="2598579"/>
    <lineage>
        <taxon>Bacteria</taxon>
        <taxon>Pseudomonadati</taxon>
        <taxon>Planctomycetota</taxon>
        <taxon>Planctomycetia</taxon>
        <taxon>Gemmatales</taxon>
        <taxon>Gemmataceae</taxon>
        <taxon>Limnoglobus</taxon>
    </lineage>
</organism>
<keyword evidence="3" id="KW-1185">Reference proteome</keyword>
<dbReference type="RefSeq" id="WP_149111255.1">
    <property type="nucleotide sequence ID" value="NZ_CP042425.1"/>
</dbReference>
<keyword evidence="1" id="KW-0175">Coiled coil</keyword>
<dbReference type="KEGG" id="lrs:PX52LOC_03491"/>
<gene>
    <name evidence="2" type="ORF">PX52LOC_03491</name>
</gene>
<proteinExistence type="predicted"/>
<accession>A0A5C1AFM1</accession>
<dbReference type="EMBL" id="CP042425">
    <property type="protein sequence ID" value="QEL16532.1"/>
    <property type="molecule type" value="Genomic_DNA"/>
</dbReference>
<name>A0A5C1AFM1_9BACT</name>